<organism evidence="1 2">
    <name type="scientific">Caerostris extrusa</name>
    <name type="common">Bark spider</name>
    <name type="synonym">Caerostris bankana</name>
    <dbReference type="NCBI Taxonomy" id="172846"/>
    <lineage>
        <taxon>Eukaryota</taxon>
        <taxon>Metazoa</taxon>
        <taxon>Ecdysozoa</taxon>
        <taxon>Arthropoda</taxon>
        <taxon>Chelicerata</taxon>
        <taxon>Arachnida</taxon>
        <taxon>Araneae</taxon>
        <taxon>Araneomorphae</taxon>
        <taxon>Entelegynae</taxon>
        <taxon>Araneoidea</taxon>
        <taxon>Araneidae</taxon>
        <taxon>Caerostris</taxon>
    </lineage>
</organism>
<dbReference type="Proteomes" id="UP001054945">
    <property type="component" value="Unassembled WGS sequence"/>
</dbReference>
<reference evidence="1 2" key="1">
    <citation type="submission" date="2021-06" db="EMBL/GenBank/DDBJ databases">
        <title>Caerostris extrusa draft genome.</title>
        <authorList>
            <person name="Kono N."/>
            <person name="Arakawa K."/>
        </authorList>
    </citation>
    <scope>NUCLEOTIDE SEQUENCE [LARGE SCALE GENOMIC DNA]</scope>
</reference>
<name>A0AAV4VK49_CAEEX</name>
<evidence type="ECO:0000313" key="2">
    <source>
        <dbReference type="Proteomes" id="UP001054945"/>
    </source>
</evidence>
<comment type="caution">
    <text evidence="1">The sequence shown here is derived from an EMBL/GenBank/DDBJ whole genome shotgun (WGS) entry which is preliminary data.</text>
</comment>
<evidence type="ECO:0000313" key="1">
    <source>
        <dbReference type="EMBL" id="GIY70667.1"/>
    </source>
</evidence>
<dbReference type="AlphaFoldDB" id="A0AAV4VK49"/>
<accession>A0AAV4VK49</accession>
<gene>
    <name evidence="1" type="ORF">CEXT_232971</name>
</gene>
<dbReference type="EMBL" id="BPLR01014701">
    <property type="protein sequence ID" value="GIY70667.1"/>
    <property type="molecule type" value="Genomic_DNA"/>
</dbReference>
<keyword evidence="2" id="KW-1185">Reference proteome</keyword>
<protein>
    <submittedName>
        <fullName evidence="1">Uncharacterized protein</fullName>
    </submittedName>
</protein>
<proteinExistence type="predicted"/>
<sequence>MISPNLIKSTDVKKPKTIIKRKLGSPLFECSSLSSGYSEEKLRERKSCKWALLKVLRIINRSGVSHTPFALLKTKRNGFEKPRNRNLTLIRVRSLSLIGVVFYSKR</sequence>